<gene>
    <name evidence="9" type="ORF">CHK_0023</name>
</gene>
<organism evidence="9 10">
    <name type="scientific">Christensenella hongkongensis</name>
    <dbReference type="NCBI Taxonomy" id="270498"/>
    <lineage>
        <taxon>Bacteria</taxon>
        <taxon>Bacillati</taxon>
        <taxon>Bacillota</taxon>
        <taxon>Clostridia</taxon>
        <taxon>Christensenellales</taxon>
        <taxon>Christensenellaceae</taxon>
        <taxon>Christensenella</taxon>
    </lineage>
</organism>
<dbReference type="EMBL" id="LAYJ01000010">
    <property type="protein sequence ID" value="KKI52453.1"/>
    <property type="molecule type" value="Genomic_DNA"/>
</dbReference>
<protein>
    <recommendedName>
        <fullName evidence="6">Signal peptidase I</fullName>
        <ecNumber evidence="6">3.4.21.89</ecNumber>
    </recommendedName>
</protein>
<comment type="subcellular location">
    <subcellularLocation>
        <location evidence="1">Cell membrane</location>
        <topology evidence="1">Single-pass type II membrane protein</topology>
    </subcellularLocation>
    <subcellularLocation>
        <location evidence="6">Membrane</location>
        <topology evidence="6">Single-pass type II membrane protein</topology>
    </subcellularLocation>
</comment>
<dbReference type="SUPFAM" id="SSF51306">
    <property type="entry name" value="LexA/Signal peptidase"/>
    <property type="match status" value="1"/>
</dbReference>
<keyword evidence="6" id="KW-0472">Membrane</keyword>
<dbReference type="PANTHER" id="PTHR43390">
    <property type="entry name" value="SIGNAL PEPTIDASE I"/>
    <property type="match status" value="1"/>
</dbReference>
<comment type="similarity">
    <text evidence="2 6">Belongs to the peptidase S26 family.</text>
</comment>
<evidence type="ECO:0000256" key="5">
    <source>
        <dbReference type="PIRSR" id="PIRSR600223-1"/>
    </source>
</evidence>
<dbReference type="InterPro" id="IPR000223">
    <property type="entry name" value="Pept_S26A_signal_pept_1"/>
</dbReference>
<evidence type="ECO:0000256" key="3">
    <source>
        <dbReference type="ARBA" id="ARBA00022670"/>
    </source>
</evidence>
<accession>A0A0M2NJV3</accession>
<dbReference type="OrthoDB" id="9802919at2"/>
<evidence type="ECO:0000256" key="4">
    <source>
        <dbReference type="ARBA" id="ARBA00022801"/>
    </source>
</evidence>
<dbReference type="PROSITE" id="PS00501">
    <property type="entry name" value="SPASE_I_1"/>
    <property type="match status" value="1"/>
</dbReference>
<keyword evidence="6" id="KW-1133">Transmembrane helix</keyword>
<dbReference type="Proteomes" id="UP000034076">
    <property type="component" value="Unassembled WGS sequence"/>
</dbReference>
<name>A0A0M2NJV3_9FIRM</name>
<dbReference type="RefSeq" id="WP_052740053.1">
    <property type="nucleotide sequence ID" value="NZ_LAYJ01000010.1"/>
</dbReference>
<dbReference type="Pfam" id="PF10502">
    <property type="entry name" value="Peptidase_S26"/>
    <property type="match status" value="1"/>
</dbReference>
<evidence type="ECO:0000256" key="2">
    <source>
        <dbReference type="ARBA" id="ARBA00009370"/>
    </source>
</evidence>
<sequence length="211" mass="23374">MQEKRNKAKTTPEKSAEGERRRPSLEAVRAEIERLKQRQERKKEVWGIISRILFVAMAVVLVNIYVVRIATVNGASMEPTLHSGDVVLCSPLGYTPDYGDIVVTEMDLGDGDLIKRVIALAGDTVDVNYETGKVSVNGKQIDEPYTLGPTNLEGDVEFPVQVPQGRVFLLGDNRNNSIDSRRSVLGMVPECTLLGKVYFRIFPLEGIGTLQ</sequence>
<keyword evidence="10" id="KW-1185">Reference proteome</keyword>
<feature type="domain" description="Peptidase S26" evidence="8">
    <location>
        <begin position="48"/>
        <end position="201"/>
    </location>
</feature>
<dbReference type="EC" id="3.4.21.89" evidence="6"/>
<reference evidence="9 10" key="1">
    <citation type="submission" date="2015-04" db="EMBL/GenBank/DDBJ databases">
        <title>Draft genome sequence of bacteremic isolate Catabacter hongkongensis type strain HKU16T.</title>
        <authorList>
            <person name="Lau S.K."/>
            <person name="Teng J.L."/>
            <person name="Huang Y."/>
            <person name="Curreem S.O."/>
            <person name="Tsui S.K."/>
            <person name="Woo P.C."/>
        </authorList>
    </citation>
    <scope>NUCLEOTIDE SEQUENCE [LARGE SCALE GENOMIC DNA]</scope>
    <source>
        <strain evidence="9 10">HKU16</strain>
    </source>
</reference>
<evidence type="ECO:0000313" key="10">
    <source>
        <dbReference type="Proteomes" id="UP000034076"/>
    </source>
</evidence>
<dbReference type="NCBIfam" id="TIGR02227">
    <property type="entry name" value="sigpep_I_bact"/>
    <property type="match status" value="1"/>
</dbReference>
<evidence type="ECO:0000313" key="9">
    <source>
        <dbReference type="EMBL" id="KKI52453.1"/>
    </source>
</evidence>
<dbReference type="GO" id="GO:0004252">
    <property type="term" value="F:serine-type endopeptidase activity"/>
    <property type="evidence" value="ECO:0007669"/>
    <property type="project" value="InterPro"/>
</dbReference>
<dbReference type="AlphaFoldDB" id="A0A0M2NJV3"/>
<comment type="catalytic activity">
    <reaction evidence="6">
        <text>Cleavage of hydrophobic, N-terminal signal or leader sequences from secreted and periplasmic proteins.</text>
        <dbReference type="EC" id="3.4.21.89"/>
    </reaction>
</comment>
<dbReference type="GO" id="GO:0009003">
    <property type="term" value="F:signal peptidase activity"/>
    <property type="evidence" value="ECO:0007669"/>
    <property type="project" value="UniProtKB-EC"/>
</dbReference>
<dbReference type="CDD" id="cd06530">
    <property type="entry name" value="S26_SPase_I"/>
    <property type="match status" value="1"/>
</dbReference>
<dbReference type="InterPro" id="IPR036286">
    <property type="entry name" value="LexA/Signal_pep-like_sf"/>
</dbReference>
<dbReference type="GO" id="GO:0005886">
    <property type="term" value="C:plasma membrane"/>
    <property type="evidence" value="ECO:0007669"/>
    <property type="project" value="UniProtKB-SubCell"/>
</dbReference>
<dbReference type="InterPro" id="IPR019533">
    <property type="entry name" value="Peptidase_S26"/>
</dbReference>
<dbReference type="PRINTS" id="PR00727">
    <property type="entry name" value="LEADERPTASE"/>
</dbReference>
<dbReference type="InterPro" id="IPR019756">
    <property type="entry name" value="Pept_S26A_signal_pept_1_Ser-AS"/>
</dbReference>
<keyword evidence="6" id="KW-0812">Transmembrane</keyword>
<evidence type="ECO:0000256" key="7">
    <source>
        <dbReference type="SAM" id="MobiDB-lite"/>
    </source>
</evidence>
<feature type="active site" evidence="5">
    <location>
        <position position="115"/>
    </location>
</feature>
<feature type="transmembrane region" description="Helical" evidence="6">
    <location>
        <begin position="45"/>
        <end position="67"/>
    </location>
</feature>
<evidence type="ECO:0000259" key="8">
    <source>
        <dbReference type="Pfam" id="PF10502"/>
    </source>
</evidence>
<dbReference type="Gene3D" id="2.10.109.10">
    <property type="entry name" value="Umud Fragment, subunit A"/>
    <property type="match status" value="1"/>
</dbReference>
<dbReference type="PANTHER" id="PTHR43390:SF1">
    <property type="entry name" value="CHLOROPLAST PROCESSING PEPTIDASE"/>
    <property type="match status" value="1"/>
</dbReference>
<feature type="region of interest" description="Disordered" evidence="7">
    <location>
        <begin position="1"/>
        <end position="24"/>
    </location>
</feature>
<dbReference type="PATRIC" id="fig|270498.16.peg.302"/>
<evidence type="ECO:0000256" key="6">
    <source>
        <dbReference type="RuleBase" id="RU362042"/>
    </source>
</evidence>
<proteinExistence type="inferred from homology"/>
<keyword evidence="4 6" id="KW-0378">Hydrolase</keyword>
<feature type="active site" evidence="5">
    <location>
        <position position="76"/>
    </location>
</feature>
<keyword evidence="3 6" id="KW-0645">Protease</keyword>
<evidence type="ECO:0000256" key="1">
    <source>
        <dbReference type="ARBA" id="ARBA00004401"/>
    </source>
</evidence>
<dbReference type="GO" id="GO:0006465">
    <property type="term" value="P:signal peptide processing"/>
    <property type="evidence" value="ECO:0007669"/>
    <property type="project" value="InterPro"/>
</dbReference>
<dbReference type="STRING" id="270498.CHK_0023"/>
<comment type="caution">
    <text evidence="9">The sequence shown here is derived from an EMBL/GenBank/DDBJ whole genome shotgun (WGS) entry which is preliminary data.</text>
</comment>